<organism evidence="4">
    <name type="scientific">uncultured Dysgonomonas sp</name>
    <dbReference type="NCBI Taxonomy" id="206096"/>
    <lineage>
        <taxon>Bacteria</taxon>
        <taxon>Pseudomonadati</taxon>
        <taxon>Bacteroidota</taxon>
        <taxon>Bacteroidia</taxon>
        <taxon>Bacteroidales</taxon>
        <taxon>Dysgonomonadaceae</taxon>
        <taxon>Dysgonomonas</taxon>
        <taxon>environmental samples</taxon>
    </lineage>
</organism>
<evidence type="ECO:0000259" key="3">
    <source>
        <dbReference type="Pfam" id="PF13439"/>
    </source>
</evidence>
<dbReference type="Pfam" id="PF13439">
    <property type="entry name" value="Glyco_transf_4"/>
    <property type="match status" value="1"/>
</dbReference>
<sequence length="353" mass="40879">MFVVNGRYLTQKATGVHRYAFEICNKLHEMGVDFHVATPQEIHPDYKFSFKTVKYGSLKTHLWEQISLPRYLKSIGNPLLVSFTGCGPLSYDNQIMTIHDVSHERYPEWFSKNYYRFYHFMMPRIGKKAHAVLTVSEFSKNEIVDTLGIEAGKIHVIHSNVPFHNKPAREEILNYKPDPDSEKYIIAVSSMDPRKNFSRLVEAFDKIDDKSIKLYIIGMSFKAFNTPDLKKLIGENVHLPGYIPDDELQKMYQNAQLSVYPSLYEGFGLPPLESMTYGCPTICSDIPALREVSEDAALYVDPYDVKDMTSKINRLLRDQYLRDQLRLKGLEQITKYSWDKSAGQVYQLVQKYI</sequence>
<dbReference type="RefSeq" id="WP_296939015.1">
    <property type="nucleotide sequence ID" value="NZ_LT599032.1"/>
</dbReference>
<proteinExistence type="predicted"/>
<dbReference type="SUPFAM" id="SSF53756">
    <property type="entry name" value="UDP-Glycosyltransferase/glycogen phosphorylase"/>
    <property type="match status" value="1"/>
</dbReference>
<keyword evidence="1" id="KW-0808">Transferase</keyword>
<name>A0A212J520_9BACT</name>
<reference evidence="4" key="1">
    <citation type="submission" date="2016-04" db="EMBL/GenBank/DDBJ databases">
        <authorList>
            <person name="Evans L.H."/>
            <person name="Alamgir A."/>
            <person name="Owens N."/>
            <person name="Weber N.D."/>
            <person name="Virtaneva K."/>
            <person name="Barbian K."/>
            <person name="Babar A."/>
            <person name="Rosenke K."/>
        </authorList>
    </citation>
    <scope>NUCLEOTIDE SEQUENCE</scope>
    <source>
        <strain evidence="4">86-1</strain>
    </source>
</reference>
<evidence type="ECO:0000313" key="4">
    <source>
        <dbReference type="EMBL" id="SBV94548.1"/>
    </source>
</evidence>
<dbReference type="GO" id="GO:0016757">
    <property type="term" value="F:glycosyltransferase activity"/>
    <property type="evidence" value="ECO:0007669"/>
    <property type="project" value="InterPro"/>
</dbReference>
<feature type="domain" description="Glycosyl transferase family 1" evidence="2">
    <location>
        <begin position="170"/>
        <end position="326"/>
    </location>
</feature>
<dbReference type="InterPro" id="IPR001296">
    <property type="entry name" value="Glyco_trans_1"/>
</dbReference>
<dbReference type="InterPro" id="IPR028098">
    <property type="entry name" value="Glyco_trans_4-like_N"/>
</dbReference>
<dbReference type="Gene3D" id="3.40.50.2000">
    <property type="entry name" value="Glycogen Phosphorylase B"/>
    <property type="match status" value="2"/>
</dbReference>
<dbReference type="CDD" id="cd03809">
    <property type="entry name" value="GT4_MtfB-like"/>
    <property type="match status" value="1"/>
</dbReference>
<feature type="domain" description="Glycosyltransferase subfamily 4-like N-terminal" evidence="3">
    <location>
        <begin position="15"/>
        <end position="158"/>
    </location>
</feature>
<dbReference type="PANTHER" id="PTHR46401:SF2">
    <property type="entry name" value="GLYCOSYLTRANSFERASE WBBK-RELATED"/>
    <property type="match status" value="1"/>
</dbReference>
<protein>
    <recommendedName>
        <fullName evidence="5">Glycosyl transferase family 1 domain-containing protein</fullName>
    </recommendedName>
</protein>
<evidence type="ECO:0008006" key="5">
    <source>
        <dbReference type="Google" id="ProtNLM"/>
    </source>
</evidence>
<evidence type="ECO:0000256" key="1">
    <source>
        <dbReference type="ARBA" id="ARBA00022679"/>
    </source>
</evidence>
<dbReference type="EMBL" id="FLUM01000001">
    <property type="protein sequence ID" value="SBV94548.1"/>
    <property type="molecule type" value="Genomic_DNA"/>
</dbReference>
<accession>A0A212J520</accession>
<gene>
    <name evidence="4" type="ORF">KL86DYS1_11163</name>
</gene>
<dbReference type="PANTHER" id="PTHR46401">
    <property type="entry name" value="GLYCOSYLTRANSFERASE WBBK-RELATED"/>
    <property type="match status" value="1"/>
</dbReference>
<dbReference type="Pfam" id="PF00534">
    <property type="entry name" value="Glycos_transf_1"/>
    <property type="match status" value="1"/>
</dbReference>
<evidence type="ECO:0000259" key="2">
    <source>
        <dbReference type="Pfam" id="PF00534"/>
    </source>
</evidence>
<dbReference type="AlphaFoldDB" id="A0A212J520"/>